<name>A0A965ZDU6_9SPHI</name>
<gene>
    <name evidence="1" type="ORF">GSY63_02770</name>
</gene>
<reference evidence="1" key="1">
    <citation type="submission" date="2020-01" db="EMBL/GenBank/DDBJ databases">
        <authorList>
            <person name="Seo Y.L."/>
        </authorList>
    </citation>
    <scope>NUCLEOTIDE SEQUENCE</scope>
    <source>
        <strain evidence="1">R11</strain>
    </source>
</reference>
<evidence type="ECO:0000313" key="1">
    <source>
        <dbReference type="EMBL" id="NCD68277.1"/>
    </source>
</evidence>
<organism evidence="1 2">
    <name type="scientific">Mucilaginibacter agri</name>
    <dbReference type="NCBI Taxonomy" id="2695265"/>
    <lineage>
        <taxon>Bacteria</taxon>
        <taxon>Pseudomonadati</taxon>
        <taxon>Bacteroidota</taxon>
        <taxon>Sphingobacteriia</taxon>
        <taxon>Sphingobacteriales</taxon>
        <taxon>Sphingobacteriaceae</taxon>
        <taxon>Mucilaginibacter</taxon>
    </lineage>
</organism>
<dbReference type="AlphaFoldDB" id="A0A965ZDU6"/>
<protein>
    <recommendedName>
        <fullName evidence="3">RteC protein</fullName>
    </recommendedName>
</protein>
<dbReference type="EMBL" id="WWEO01000037">
    <property type="protein sequence ID" value="NCD68277.1"/>
    <property type="molecule type" value="Genomic_DNA"/>
</dbReference>
<keyword evidence="2" id="KW-1185">Reference proteome</keyword>
<evidence type="ECO:0008006" key="3">
    <source>
        <dbReference type="Google" id="ProtNLM"/>
    </source>
</evidence>
<proteinExistence type="predicted"/>
<dbReference type="RefSeq" id="WP_166584305.1">
    <property type="nucleotide sequence ID" value="NZ_WWEO01000037.1"/>
</dbReference>
<accession>A0A965ZDU6</accession>
<comment type="caution">
    <text evidence="1">The sequence shown here is derived from an EMBL/GenBank/DDBJ whole genome shotgun (WGS) entry which is preliminary data.</text>
</comment>
<dbReference type="InterPro" id="IPR018534">
    <property type="entry name" value="Tet_reg_excision_RteC"/>
</dbReference>
<sequence length="276" mass="31961">MQHYVQAIIADLNTKLDELGHGSGDLVFLNASLALIDQAVKALDEQVRFLGFDTIPEEIYFFKVQKPGILCKRTELIIEYHLSVNVPVGTPEIQIEYYEEVLKAERSFFNMNNFYYQYYKNGLTEMDNLYFLRNTEPLTVPVLDVTAADVEVPMSHLFAKFLAFEHLQQFILKKIMLLHGRDMSPNALAYSNELKWTGDSVNIVELAYGIWLTGQLNHGNASLNQIVKWLESTLQITIGIIQRRFNEIERRKRLSPTRFIDQMKEHILRKIENGNS</sequence>
<dbReference type="Proteomes" id="UP000638732">
    <property type="component" value="Unassembled WGS sequence"/>
</dbReference>
<dbReference type="Pfam" id="PF09357">
    <property type="entry name" value="RteC"/>
    <property type="match status" value="1"/>
</dbReference>
<reference evidence="1" key="2">
    <citation type="submission" date="2020-10" db="EMBL/GenBank/DDBJ databases">
        <title>Mucilaginibacter sp. nov., isolated from soil.</title>
        <authorList>
            <person name="Jeon C.O."/>
        </authorList>
    </citation>
    <scope>NUCLEOTIDE SEQUENCE</scope>
    <source>
        <strain evidence="1">R11</strain>
    </source>
</reference>
<evidence type="ECO:0000313" key="2">
    <source>
        <dbReference type="Proteomes" id="UP000638732"/>
    </source>
</evidence>